<dbReference type="Pfam" id="PF02746">
    <property type="entry name" value="MR_MLE_N"/>
    <property type="match status" value="1"/>
</dbReference>
<dbReference type="InterPro" id="IPR013341">
    <property type="entry name" value="Mandelate_racemase_N_dom"/>
</dbReference>
<dbReference type="SUPFAM" id="SSF51604">
    <property type="entry name" value="Enolase C-terminal domain-like"/>
    <property type="match status" value="1"/>
</dbReference>
<dbReference type="Pfam" id="PF13378">
    <property type="entry name" value="MR_MLE_C"/>
    <property type="match status" value="1"/>
</dbReference>
<dbReference type="InterPro" id="IPR029017">
    <property type="entry name" value="Enolase-like_N"/>
</dbReference>
<evidence type="ECO:0000256" key="4">
    <source>
        <dbReference type="ARBA" id="ARBA00022842"/>
    </source>
</evidence>
<accession>A0A6B1DQ20</accession>
<dbReference type="Gene3D" id="3.20.20.120">
    <property type="entry name" value="Enolase-like C-terminal domain"/>
    <property type="match status" value="1"/>
</dbReference>
<sequence length="362" mass="38528">MKITNLKARLLNIPRSATLTTSYGSWDQAPTILIELETDEGITGLGQASVDAPFYGETAVGMLANIRHHLAPVVVGADPMRITVLNREMKAALPHHYFSYSGVEMALWDLKGKALGVPVYQLMGGKVRSGITLMGFVHHGAPEDMAAHATAQLDEHGYGVLKMKIGLDPAEDVKRYAAVAEAVRGRAVIQVDGNIGYNLTQAIPALKAMEDLGSLGAVEQPVERIADMAELAGRLYTPIMADEAIYGLPDAMEVVRQGAATLALMKISKHGGLQTVQQIGHLFEAAGFGLSIAIYYDLIAVAACHLASALPCARWPSPATDLADTFVADAPAPVEGILPTPDGPGLGVELDWDKVERFTVEA</sequence>
<dbReference type="InterPro" id="IPR034593">
    <property type="entry name" value="DgoD-like"/>
</dbReference>
<dbReference type="InterPro" id="IPR029065">
    <property type="entry name" value="Enolase_C-like"/>
</dbReference>
<evidence type="ECO:0000259" key="5">
    <source>
        <dbReference type="SMART" id="SM00922"/>
    </source>
</evidence>
<comment type="caution">
    <text evidence="6">The sequence shown here is derived from an EMBL/GenBank/DDBJ whole genome shotgun (WGS) entry which is preliminary data.</text>
</comment>
<dbReference type="FunFam" id="3.30.390.10:FF:000009">
    <property type="entry name" value="Hydrophobic dipeptide epimerase"/>
    <property type="match status" value="1"/>
</dbReference>
<evidence type="ECO:0000256" key="1">
    <source>
        <dbReference type="ARBA" id="ARBA00001946"/>
    </source>
</evidence>
<comment type="cofactor">
    <cofactor evidence="1">
        <name>Mg(2+)</name>
        <dbReference type="ChEBI" id="CHEBI:18420"/>
    </cofactor>
</comment>
<dbReference type="GO" id="GO:0000287">
    <property type="term" value="F:magnesium ion binding"/>
    <property type="evidence" value="ECO:0007669"/>
    <property type="project" value="UniProtKB-ARBA"/>
</dbReference>
<dbReference type="SFLD" id="SFLDG00180">
    <property type="entry name" value="muconate_cycloisomerase"/>
    <property type="match status" value="1"/>
</dbReference>
<dbReference type="PANTHER" id="PTHR48080">
    <property type="entry name" value="D-GALACTONATE DEHYDRATASE-RELATED"/>
    <property type="match status" value="1"/>
</dbReference>
<dbReference type="GO" id="GO:0006518">
    <property type="term" value="P:peptide metabolic process"/>
    <property type="evidence" value="ECO:0007669"/>
    <property type="project" value="UniProtKB-ARBA"/>
</dbReference>
<dbReference type="SUPFAM" id="SSF54826">
    <property type="entry name" value="Enolase N-terminal domain-like"/>
    <property type="match status" value="1"/>
</dbReference>
<dbReference type="SFLD" id="SFLDS00001">
    <property type="entry name" value="Enolase"/>
    <property type="match status" value="1"/>
</dbReference>
<protein>
    <recommendedName>
        <fullName evidence="5">Mandelate racemase/muconate lactonizing enzyme C-terminal domain-containing protein</fullName>
    </recommendedName>
</protein>
<dbReference type="EMBL" id="VXPY01000009">
    <property type="protein sequence ID" value="MYD88886.1"/>
    <property type="molecule type" value="Genomic_DNA"/>
</dbReference>
<reference evidence="6" key="1">
    <citation type="submission" date="2019-09" db="EMBL/GenBank/DDBJ databases">
        <title>Characterisation of the sponge microbiome using genome-centric metagenomics.</title>
        <authorList>
            <person name="Engelberts J.P."/>
            <person name="Robbins S.J."/>
            <person name="De Goeij J.M."/>
            <person name="Aranda M."/>
            <person name="Bell S.C."/>
            <person name="Webster N.S."/>
        </authorList>
    </citation>
    <scope>NUCLEOTIDE SEQUENCE</scope>
    <source>
        <strain evidence="6">SB0662_bin_9</strain>
    </source>
</reference>
<dbReference type="SMART" id="SM00922">
    <property type="entry name" value="MR_MLE"/>
    <property type="match status" value="1"/>
</dbReference>
<dbReference type="GO" id="GO:0016854">
    <property type="term" value="F:racemase and epimerase activity"/>
    <property type="evidence" value="ECO:0007669"/>
    <property type="project" value="UniProtKB-ARBA"/>
</dbReference>
<comment type="similarity">
    <text evidence="2">Belongs to the mandelate racemase/muconate lactonizing enzyme family.</text>
</comment>
<evidence type="ECO:0000313" key="6">
    <source>
        <dbReference type="EMBL" id="MYD88886.1"/>
    </source>
</evidence>
<dbReference type="InterPro" id="IPR036849">
    <property type="entry name" value="Enolase-like_C_sf"/>
</dbReference>
<name>A0A6B1DQ20_9CHLR</name>
<dbReference type="Gene3D" id="3.30.390.10">
    <property type="entry name" value="Enolase-like, N-terminal domain"/>
    <property type="match status" value="1"/>
</dbReference>
<gene>
    <name evidence="6" type="ORF">F4Y08_00905</name>
</gene>
<feature type="domain" description="Mandelate racemase/muconate lactonizing enzyme C-terminal" evidence="5">
    <location>
        <begin position="142"/>
        <end position="238"/>
    </location>
</feature>
<evidence type="ECO:0000256" key="3">
    <source>
        <dbReference type="ARBA" id="ARBA00022723"/>
    </source>
</evidence>
<proteinExistence type="inferred from homology"/>
<keyword evidence="4" id="KW-0460">Magnesium</keyword>
<evidence type="ECO:0000256" key="2">
    <source>
        <dbReference type="ARBA" id="ARBA00008031"/>
    </source>
</evidence>
<keyword evidence="3" id="KW-0479">Metal-binding</keyword>
<organism evidence="6">
    <name type="scientific">Caldilineaceae bacterium SB0662_bin_9</name>
    <dbReference type="NCBI Taxonomy" id="2605258"/>
    <lineage>
        <taxon>Bacteria</taxon>
        <taxon>Bacillati</taxon>
        <taxon>Chloroflexota</taxon>
        <taxon>Caldilineae</taxon>
        <taxon>Caldilineales</taxon>
        <taxon>Caldilineaceae</taxon>
    </lineage>
</organism>
<dbReference type="InterPro" id="IPR013342">
    <property type="entry name" value="Mandelate_racemase_C"/>
</dbReference>
<dbReference type="PANTHER" id="PTHR48080:SF3">
    <property type="entry name" value="ENOLASE SUPERFAMILY MEMBER DDB_G0284701"/>
    <property type="match status" value="1"/>
</dbReference>
<dbReference type="AlphaFoldDB" id="A0A6B1DQ20"/>